<dbReference type="OrthoDB" id="538223at2759"/>
<gene>
    <name evidence="4" type="ORF">EXIGLDRAFT_563780</name>
</gene>
<evidence type="ECO:0000256" key="2">
    <source>
        <dbReference type="ARBA" id="ARBA00022737"/>
    </source>
</evidence>
<dbReference type="STRING" id="1314781.A0A165MZS5"/>
<dbReference type="InterPro" id="IPR015943">
    <property type="entry name" value="WD40/YVTN_repeat-like_dom_sf"/>
</dbReference>
<dbReference type="EMBL" id="KV425904">
    <property type="protein sequence ID" value="KZV99994.1"/>
    <property type="molecule type" value="Genomic_DNA"/>
</dbReference>
<dbReference type="InterPro" id="IPR036322">
    <property type="entry name" value="WD40_repeat_dom_sf"/>
</dbReference>
<keyword evidence="5" id="KW-1185">Reference proteome</keyword>
<evidence type="ECO:0000313" key="4">
    <source>
        <dbReference type="EMBL" id="KZV99994.1"/>
    </source>
</evidence>
<dbReference type="PANTHER" id="PTHR19848:SF8">
    <property type="entry name" value="F-BOX AND WD REPEAT DOMAIN CONTAINING 7"/>
    <property type="match status" value="1"/>
</dbReference>
<dbReference type="SMART" id="SM00320">
    <property type="entry name" value="WD40"/>
    <property type="match status" value="3"/>
</dbReference>
<dbReference type="PROSITE" id="PS50294">
    <property type="entry name" value="WD_REPEATS_REGION"/>
    <property type="match status" value="1"/>
</dbReference>
<feature type="non-terminal residue" evidence="4">
    <location>
        <position position="1"/>
    </location>
</feature>
<evidence type="ECO:0000313" key="5">
    <source>
        <dbReference type="Proteomes" id="UP000077266"/>
    </source>
</evidence>
<protein>
    <submittedName>
        <fullName evidence="4">WD40 repeat-like protein</fullName>
    </submittedName>
</protein>
<feature type="repeat" description="WD" evidence="3">
    <location>
        <begin position="66"/>
        <end position="98"/>
    </location>
</feature>
<dbReference type="AlphaFoldDB" id="A0A165MZS5"/>
<accession>A0A165MZS5</accession>
<dbReference type="PANTHER" id="PTHR19848">
    <property type="entry name" value="WD40 REPEAT PROTEIN"/>
    <property type="match status" value="1"/>
</dbReference>
<dbReference type="Pfam" id="PF00400">
    <property type="entry name" value="WD40"/>
    <property type="match status" value="2"/>
</dbReference>
<keyword evidence="2" id="KW-0677">Repeat</keyword>
<dbReference type="InterPro" id="IPR019775">
    <property type="entry name" value="WD40_repeat_CS"/>
</dbReference>
<dbReference type="SUPFAM" id="SSF50978">
    <property type="entry name" value="WD40 repeat-like"/>
    <property type="match status" value="1"/>
</dbReference>
<dbReference type="Gene3D" id="2.130.10.10">
    <property type="entry name" value="YVTN repeat-like/Quinoprotein amine dehydrogenase"/>
    <property type="match status" value="1"/>
</dbReference>
<dbReference type="PROSITE" id="PS00678">
    <property type="entry name" value="WD_REPEATS_1"/>
    <property type="match status" value="1"/>
</dbReference>
<dbReference type="InParanoid" id="A0A165MZS5"/>
<evidence type="ECO:0000256" key="3">
    <source>
        <dbReference type="PROSITE-ProRule" id="PRU00221"/>
    </source>
</evidence>
<proteinExistence type="predicted"/>
<reference evidence="4 5" key="1">
    <citation type="journal article" date="2016" name="Mol. Biol. Evol.">
        <title>Comparative Genomics of Early-Diverging Mushroom-Forming Fungi Provides Insights into the Origins of Lignocellulose Decay Capabilities.</title>
        <authorList>
            <person name="Nagy L.G."/>
            <person name="Riley R."/>
            <person name="Tritt A."/>
            <person name="Adam C."/>
            <person name="Daum C."/>
            <person name="Floudas D."/>
            <person name="Sun H."/>
            <person name="Yadav J.S."/>
            <person name="Pangilinan J."/>
            <person name="Larsson K.H."/>
            <person name="Matsuura K."/>
            <person name="Barry K."/>
            <person name="Labutti K."/>
            <person name="Kuo R."/>
            <person name="Ohm R.A."/>
            <person name="Bhattacharya S.S."/>
            <person name="Shirouzu T."/>
            <person name="Yoshinaga Y."/>
            <person name="Martin F.M."/>
            <person name="Grigoriev I.V."/>
            <person name="Hibbett D.S."/>
        </authorList>
    </citation>
    <scope>NUCLEOTIDE SEQUENCE [LARGE SCALE GENOMIC DNA]</scope>
    <source>
        <strain evidence="4 5">HHB12029</strain>
    </source>
</reference>
<dbReference type="Proteomes" id="UP000077266">
    <property type="component" value="Unassembled WGS sequence"/>
</dbReference>
<feature type="non-terminal residue" evidence="4">
    <location>
        <position position="137"/>
    </location>
</feature>
<organism evidence="4 5">
    <name type="scientific">Exidia glandulosa HHB12029</name>
    <dbReference type="NCBI Taxonomy" id="1314781"/>
    <lineage>
        <taxon>Eukaryota</taxon>
        <taxon>Fungi</taxon>
        <taxon>Dikarya</taxon>
        <taxon>Basidiomycota</taxon>
        <taxon>Agaricomycotina</taxon>
        <taxon>Agaricomycetes</taxon>
        <taxon>Auriculariales</taxon>
        <taxon>Exidiaceae</taxon>
        <taxon>Exidia</taxon>
    </lineage>
</organism>
<keyword evidence="1 3" id="KW-0853">WD repeat</keyword>
<dbReference type="PROSITE" id="PS50082">
    <property type="entry name" value="WD_REPEATS_2"/>
    <property type="match status" value="2"/>
</dbReference>
<dbReference type="InterPro" id="IPR001680">
    <property type="entry name" value="WD40_rpt"/>
</dbReference>
<feature type="repeat" description="WD" evidence="3">
    <location>
        <begin position="1"/>
        <end position="24"/>
    </location>
</feature>
<sequence length="137" mass="14506">RIATTSFDNTVIVWDVETGDSVTSLLDLGTEVNAVAWSHDGTALAVTVGATVRVHDAVKGDLLNTLDGHAKLVTWAAFSPESTLIATSSKDRTVRVWDCNISKKTVACLAVLTGPNDDVNHVHFSPNGKFLACAADD</sequence>
<evidence type="ECO:0000256" key="1">
    <source>
        <dbReference type="ARBA" id="ARBA00022574"/>
    </source>
</evidence>
<name>A0A165MZS5_EXIGL</name>